<evidence type="ECO:0000313" key="4">
    <source>
        <dbReference type="EMBL" id="KAG1764071.1"/>
    </source>
</evidence>
<dbReference type="InterPro" id="IPR024435">
    <property type="entry name" value="HisRS-related_dom"/>
</dbReference>
<dbReference type="Pfam" id="PF12745">
    <property type="entry name" value="HGTP_anticodon2"/>
    <property type="match status" value="1"/>
</dbReference>
<keyword evidence="5" id="KW-1185">Reference proteome</keyword>
<protein>
    <recommendedName>
        <fullName evidence="3">Histidyl tRNA synthetase-related domain-containing protein</fullName>
    </recommendedName>
</protein>
<dbReference type="Gene3D" id="3.40.50.800">
    <property type="entry name" value="Anticodon-binding domain"/>
    <property type="match status" value="1"/>
</dbReference>
<reference evidence="4" key="1">
    <citation type="journal article" date="2020" name="New Phytol.">
        <title>Comparative genomics reveals dynamic genome evolution in host specialist ectomycorrhizal fungi.</title>
        <authorList>
            <person name="Lofgren L.A."/>
            <person name="Nguyen N.H."/>
            <person name="Vilgalys R."/>
            <person name="Ruytinx J."/>
            <person name="Liao H.L."/>
            <person name="Branco S."/>
            <person name="Kuo A."/>
            <person name="LaButti K."/>
            <person name="Lipzen A."/>
            <person name="Andreopoulos W."/>
            <person name="Pangilinan J."/>
            <person name="Riley R."/>
            <person name="Hundley H."/>
            <person name="Na H."/>
            <person name="Barry K."/>
            <person name="Grigoriev I.V."/>
            <person name="Stajich J.E."/>
            <person name="Kennedy P.G."/>
        </authorList>
    </citation>
    <scope>NUCLEOTIDE SEQUENCE</scope>
    <source>
        <strain evidence="4">DOB743</strain>
    </source>
</reference>
<evidence type="ECO:0000259" key="3">
    <source>
        <dbReference type="Pfam" id="PF12745"/>
    </source>
</evidence>
<dbReference type="GO" id="GO:0005524">
    <property type="term" value="F:ATP binding"/>
    <property type="evidence" value="ECO:0007669"/>
    <property type="project" value="UniProtKB-KW"/>
</dbReference>
<gene>
    <name evidence="4" type="ORF">EV702DRAFT_982272</name>
</gene>
<feature type="domain" description="Histidyl tRNA synthetase-related" evidence="3">
    <location>
        <begin position="89"/>
        <end position="135"/>
    </location>
</feature>
<comment type="caution">
    <text evidence="4">The sequence shown here is derived from an EMBL/GenBank/DDBJ whole genome shotgun (WGS) entry which is preliminary data.</text>
</comment>
<dbReference type="InterPro" id="IPR036621">
    <property type="entry name" value="Anticodon-bd_dom_sf"/>
</dbReference>
<organism evidence="4 5">
    <name type="scientific">Suillus placidus</name>
    <dbReference type="NCBI Taxonomy" id="48579"/>
    <lineage>
        <taxon>Eukaryota</taxon>
        <taxon>Fungi</taxon>
        <taxon>Dikarya</taxon>
        <taxon>Basidiomycota</taxon>
        <taxon>Agaricomycotina</taxon>
        <taxon>Agaricomycetes</taxon>
        <taxon>Agaricomycetidae</taxon>
        <taxon>Boletales</taxon>
        <taxon>Suillineae</taxon>
        <taxon>Suillaceae</taxon>
        <taxon>Suillus</taxon>
    </lineage>
</organism>
<keyword evidence="2" id="KW-0067">ATP-binding</keyword>
<proteinExistence type="predicted"/>
<dbReference type="AlphaFoldDB" id="A0A9P7CVU6"/>
<dbReference type="Proteomes" id="UP000714275">
    <property type="component" value="Unassembled WGS sequence"/>
</dbReference>
<accession>A0A9P7CVU6</accession>
<evidence type="ECO:0000313" key="5">
    <source>
        <dbReference type="Proteomes" id="UP000714275"/>
    </source>
</evidence>
<sequence length="149" mass="17356">MHLKEGVRIEVVRRTRWLDVLAAAGWFEFDIDNRYDNLIAQYSNPKPRLDPICAFAIQITLEKIAMVLVAFQSTSVKALVKEQRSFGFWSPRRCNFYILSYQTGYSQDRLEVASLLWQNNISTDIMYDANLMEPEHESHIDLCVHEGIL</sequence>
<dbReference type="EMBL" id="JABBWD010000134">
    <property type="protein sequence ID" value="KAG1764071.1"/>
    <property type="molecule type" value="Genomic_DNA"/>
</dbReference>
<evidence type="ECO:0000256" key="1">
    <source>
        <dbReference type="ARBA" id="ARBA00022741"/>
    </source>
</evidence>
<evidence type="ECO:0000256" key="2">
    <source>
        <dbReference type="ARBA" id="ARBA00022840"/>
    </source>
</evidence>
<dbReference type="OrthoDB" id="341578at2759"/>
<name>A0A9P7CVU6_9AGAM</name>
<keyword evidence="1" id="KW-0547">Nucleotide-binding</keyword>